<proteinExistence type="inferred from homology"/>
<dbReference type="PANTHER" id="PTHR30288:SF0">
    <property type="entry name" value="FLAGELLAR HOOK-ASSOCIATED PROTEIN 2"/>
    <property type="match status" value="1"/>
</dbReference>
<dbReference type="InterPro" id="IPR010809">
    <property type="entry name" value="FliD_C"/>
</dbReference>
<dbReference type="Pfam" id="PF02465">
    <property type="entry name" value="FliD_N"/>
    <property type="match status" value="1"/>
</dbReference>
<feature type="domain" description="Flagellar hook-associated protein 2 N-terminal" evidence="6">
    <location>
        <begin position="10"/>
        <end position="107"/>
    </location>
</feature>
<evidence type="ECO:0000256" key="1">
    <source>
        <dbReference type="ARBA" id="ARBA00009764"/>
    </source>
</evidence>
<evidence type="ECO:0000256" key="3">
    <source>
        <dbReference type="ARBA" id="ARBA00023054"/>
    </source>
</evidence>
<dbReference type="InterPro" id="IPR010810">
    <property type="entry name" value="Flagellin_hook_IN_motif"/>
</dbReference>
<keyword evidence="4 5" id="KW-0975">Bacterial flagellum</keyword>
<feature type="domain" description="Flagellar hook-associated protein 2 C-terminal" evidence="7">
    <location>
        <begin position="218"/>
        <end position="433"/>
    </location>
</feature>
<gene>
    <name evidence="8" type="primary">fliD</name>
    <name evidence="8" type="ORF">ACFPN1_02775</name>
</gene>
<evidence type="ECO:0000313" key="9">
    <source>
        <dbReference type="Proteomes" id="UP001596036"/>
    </source>
</evidence>
<comment type="subcellular location">
    <subcellularLocation>
        <location evidence="5">Secreted</location>
    </subcellularLocation>
    <subcellularLocation>
        <location evidence="5">Bacterial flagellum</location>
    </subcellularLocation>
</comment>
<keyword evidence="8" id="KW-0966">Cell projection</keyword>
<comment type="function">
    <text evidence="5">Required for morphogenesis and for the elongation of the flagellar filament by facilitating polymerization of the flagellin monomers at the tip of growing filament. Forms a capping structure, which prevents flagellin subunits (transported through the central channel of the flagellum) from leaking out without polymerization at the distal end.</text>
</comment>
<accession>A0ABW0SIX4</accession>
<keyword evidence="9" id="KW-1185">Reference proteome</keyword>
<evidence type="ECO:0000256" key="2">
    <source>
        <dbReference type="ARBA" id="ARBA00011255"/>
    </source>
</evidence>
<evidence type="ECO:0000256" key="5">
    <source>
        <dbReference type="RuleBase" id="RU362066"/>
    </source>
</evidence>
<dbReference type="RefSeq" id="WP_386752782.1">
    <property type="nucleotide sequence ID" value="NZ_JBHSNM010000001.1"/>
</dbReference>
<dbReference type="PANTHER" id="PTHR30288">
    <property type="entry name" value="FLAGELLAR CAP/ASSEMBLY PROTEIN FLID"/>
    <property type="match status" value="1"/>
</dbReference>
<keyword evidence="3" id="KW-0175">Coiled coil</keyword>
<sequence>MSITSTGIGSGLDVASLVQQLVAADRAPTANRIDALESKTKAQISAFGALRSAFDSLRTAIGKLRSGDTVDARKATVQSDAGFTASATAKAAVGTYSVEVLARASAHKLASQAYAAADTSVGNGHLTITSGETTLEVDIDAEHATLQGVRDAINKAAQGKGVTATIVTADDGARLVLSATATGADNALAIAASGGDGGLSALAYAPPAATTMTQLQAATDAKVKVDGFVRSSASDTIGDMIEGVTLTLTEAEPGTVKQLTVATDPSVLRSAAKSFVSSWNSAINAMASTTKYDPATKVAAALNGDALVRGVARDLRGQLGDSVADLKALGITIDTNGTLKLDEAAFDAGMAKDPAAAARLFTADDGLAAGLDASLDHLLDSDGLLKSRDDDLASRTRSIADQRAALDTRMSALEARYRAQFVALDELMTRMQSTSSYLAQQLDKL</sequence>
<evidence type="ECO:0000313" key="8">
    <source>
        <dbReference type="EMBL" id="MFC5568988.1"/>
    </source>
</evidence>
<dbReference type="Proteomes" id="UP001596036">
    <property type="component" value="Unassembled WGS sequence"/>
</dbReference>
<organism evidence="8 9">
    <name type="scientific">Lysobacter yangpyeongensis</name>
    <dbReference type="NCBI Taxonomy" id="346182"/>
    <lineage>
        <taxon>Bacteria</taxon>
        <taxon>Pseudomonadati</taxon>
        <taxon>Pseudomonadota</taxon>
        <taxon>Gammaproteobacteria</taxon>
        <taxon>Lysobacterales</taxon>
        <taxon>Lysobacteraceae</taxon>
        <taxon>Lysobacter</taxon>
    </lineage>
</organism>
<evidence type="ECO:0000256" key="4">
    <source>
        <dbReference type="ARBA" id="ARBA00023143"/>
    </source>
</evidence>
<protein>
    <recommendedName>
        <fullName evidence="5">Flagellar hook-associated protein 2</fullName>
        <shortName evidence="5">HAP2</shortName>
    </recommendedName>
    <alternativeName>
        <fullName evidence="5">Flagellar cap protein</fullName>
    </alternativeName>
</protein>
<evidence type="ECO:0000259" key="6">
    <source>
        <dbReference type="Pfam" id="PF02465"/>
    </source>
</evidence>
<comment type="subunit">
    <text evidence="2 5">Homopentamer.</text>
</comment>
<evidence type="ECO:0000259" key="7">
    <source>
        <dbReference type="Pfam" id="PF07195"/>
    </source>
</evidence>
<dbReference type="InterPro" id="IPR003481">
    <property type="entry name" value="FliD_N"/>
</dbReference>
<keyword evidence="5" id="KW-0964">Secreted</keyword>
<keyword evidence="8" id="KW-0969">Cilium</keyword>
<dbReference type="Pfam" id="PF07196">
    <property type="entry name" value="Flagellin_IN"/>
    <property type="match status" value="1"/>
</dbReference>
<reference evidence="9" key="1">
    <citation type="journal article" date="2019" name="Int. J. Syst. Evol. Microbiol.">
        <title>The Global Catalogue of Microorganisms (GCM) 10K type strain sequencing project: providing services to taxonomists for standard genome sequencing and annotation.</title>
        <authorList>
            <consortium name="The Broad Institute Genomics Platform"/>
            <consortium name="The Broad Institute Genome Sequencing Center for Infectious Disease"/>
            <person name="Wu L."/>
            <person name="Ma J."/>
        </authorList>
    </citation>
    <scope>NUCLEOTIDE SEQUENCE [LARGE SCALE GENOMIC DNA]</scope>
    <source>
        <strain evidence="9">KACC 11407</strain>
    </source>
</reference>
<dbReference type="Pfam" id="PF07195">
    <property type="entry name" value="FliD_C"/>
    <property type="match status" value="1"/>
</dbReference>
<comment type="similarity">
    <text evidence="1 5">Belongs to the FliD family.</text>
</comment>
<comment type="caution">
    <text evidence="8">The sequence shown here is derived from an EMBL/GenBank/DDBJ whole genome shotgun (WGS) entry which is preliminary data.</text>
</comment>
<keyword evidence="8" id="KW-0282">Flagellum</keyword>
<name>A0ABW0SIX4_9GAMM</name>
<dbReference type="InterPro" id="IPR040026">
    <property type="entry name" value="FliD"/>
</dbReference>
<dbReference type="EMBL" id="JBHSNM010000001">
    <property type="protein sequence ID" value="MFC5568988.1"/>
    <property type="molecule type" value="Genomic_DNA"/>
</dbReference>